<accession>A0A7C9R8V0</accession>
<gene>
    <name evidence="2" type="ORF">G6N74_16735</name>
</gene>
<keyword evidence="1" id="KW-1133">Transmembrane helix</keyword>
<protein>
    <submittedName>
        <fullName evidence="2">CDP-alcohol phosphatidyltransferase family protein</fullName>
    </submittedName>
</protein>
<feature type="transmembrane region" description="Helical" evidence="1">
    <location>
        <begin position="74"/>
        <end position="91"/>
    </location>
</feature>
<evidence type="ECO:0000313" key="2">
    <source>
        <dbReference type="EMBL" id="NGN42716.1"/>
    </source>
</evidence>
<dbReference type="Proteomes" id="UP000481252">
    <property type="component" value="Unassembled WGS sequence"/>
</dbReference>
<name>A0A7C9R8V0_9HYPH</name>
<feature type="transmembrane region" description="Helical" evidence="1">
    <location>
        <begin position="123"/>
        <end position="152"/>
    </location>
</feature>
<comment type="caution">
    <text evidence="2">The sequence shown here is derived from an EMBL/GenBank/DDBJ whole genome shotgun (WGS) entry which is preliminary data.</text>
</comment>
<dbReference type="InterPro" id="IPR043130">
    <property type="entry name" value="CDP-OH_PTrfase_TM_dom"/>
</dbReference>
<reference evidence="2 3" key="1">
    <citation type="submission" date="2020-02" db="EMBL/GenBank/DDBJ databases">
        <title>Genome sequence of the type strain CGMCC 1.15528 of Mesorhizobium zhangyense.</title>
        <authorList>
            <person name="Gao J."/>
            <person name="Sun J."/>
        </authorList>
    </citation>
    <scope>NUCLEOTIDE SEQUENCE [LARGE SCALE GENOMIC DNA]</scope>
    <source>
        <strain evidence="2 3">CGMCC 1.15528</strain>
    </source>
</reference>
<feature type="transmembrane region" description="Helical" evidence="1">
    <location>
        <begin position="197"/>
        <end position="214"/>
    </location>
</feature>
<keyword evidence="1" id="KW-0472">Membrane</keyword>
<organism evidence="2 3">
    <name type="scientific">Mesorhizobium zhangyense</name>
    <dbReference type="NCBI Taxonomy" id="1776730"/>
    <lineage>
        <taxon>Bacteria</taxon>
        <taxon>Pseudomonadati</taxon>
        <taxon>Pseudomonadota</taxon>
        <taxon>Alphaproteobacteria</taxon>
        <taxon>Hyphomicrobiales</taxon>
        <taxon>Phyllobacteriaceae</taxon>
        <taxon>Mesorhizobium</taxon>
    </lineage>
</organism>
<feature type="transmembrane region" description="Helical" evidence="1">
    <location>
        <begin position="48"/>
        <end position="67"/>
    </location>
</feature>
<dbReference type="Gene3D" id="1.20.120.1760">
    <property type="match status" value="1"/>
</dbReference>
<keyword evidence="1" id="KW-0812">Transmembrane</keyword>
<proteinExistence type="predicted"/>
<sequence>MRRPITIRSSGEEIILDKGDRRPLASRNTRWAQTIAKRMAALSITPNAISQASIAAAAAAGLAFWIAGETSGTVRSLLLVAAALFCQLRLLCNLFDGMVAMEGGKAEADGPFWNEFPDRIADILILAGIGYGIGAPSLGWAAAAFAVLTAYVRELGRANGAPSDFSGPMAKQHRMAVITAAALFSAVEFLWNGRNEVLTLALSIVAIGAALTALRRARRQVRWLKERKA</sequence>
<dbReference type="AlphaFoldDB" id="A0A7C9R8V0"/>
<evidence type="ECO:0000256" key="1">
    <source>
        <dbReference type="SAM" id="Phobius"/>
    </source>
</evidence>
<evidence type="ECO:0000313" key="3">
    <source>
        <dbReference type="Proteomes" id="UP000481252"/>
    </source>
</evidence>
<dbReference type="EMBL" id="JAAKZG010000006">
    <property type="protein sequence ID" value="NGN42716.1"/>
    <property type="molecule type" value="Genomic_DNA"/>
</dbReference>
<dbReference type="GO" id="GO:0016740">
    <property type="term" value="F:transferase activity"/>
    <property type="evidence" value="ECO:0007669"/>
    <property type="project" value="UniProtKB-KW"/>
</dbReference>
<keyword evidence="3" id="KW-1185">Reference proteome</keyword>
<keyword evidence="2" id="KW-0808">Transferase</keyword>